<protein>
    <submittedName>
        <fullName evidence="2">Uncharacterized protein</fullName>
    </submittedName>
</protein>
<accession>A0A815RMF6</accession>
<comment type="caution">
    <text evidence="2">The sequence shown here is derived from an EMBL/GenBank/DDBJ whole genome shotgun (WGS) entry which is preliminary data.</text>
</comment>
<name>A0A815RMF6_ADIRI</name>
<reference evidence="2" key="1">
    <citation type="submission" date="2021-02" db="EMBL/GenBank/DDBJ databases">
        <authorList>
            <person name="Nowell W R."/>
        </authorList>
    </citation>
    <scope>NUCLEOTIDE SEQUENCE</scope>
</reference>
<dbReference type="EMBL" id="CAJNOJ010000537">
    <property type="protein sequence ID" value="CAF1479029.1"/>
    <property type="molecule type" value="Genomic_DNA"/>
</dbReference>
<feature type="compositionally biased region" description="Acidic residues" evidence="1">
    <location>
        <begin position="29"/>
        <end position="38"/>
    </location>
</feature>
<gene>
    <name evidence="2" type="ORF">EDS130_LOCUS41315</name>
</gene>
<sequence length="119" mass="13525">MDLLDWLEPILTAVDTYIDDKNRFRPDSDSDSESEGELLVDHPNGPINSTDSSYEYDVAENIQLDDYQFEHGVGVIANDLTDPNTKVTTKNNTQSYIAGRRRVKTMYLPAKKLSDIYGY</sequence>
<feature type="region of interest" description="Disordered" evidence="1">
    <location>
        <begin position="21"/>
        <end position="52"/>
    </location>
</feature>
<evidence type="ECO:0000256" key="1">
    <source>
        <dbReference type="SAM" id="MobiDB-lite"/>
    </source>
</evidence>
<dbReference type="AlphaFoldDB" id="A0A815RMF6"/>
<organism evidence="2 3">
    <name type="scientific">Adineta ricciae</name>
    <name type="common">Rotifer</name>
    <dbReference type="NCBI Taxonomy" id="249248"/>
    <lineage>
        <taxon>Eukaryota</taxon>
        <taxon>Metazoa</taxon>
        <taxon>Spiralia</taxon>
        <taxon>Gnathifera</taxon>
        <taxon>Rotifera</taxon>
        <taxon>Eurotatoria</taxon>
        <taxon>Bdelloidea</taxon>
        <taxon>Adinetida</taxon>
        <taxon>Adinetidae</taxon>
        <taxon>Adineta</taxon>
    </lineage>
</organism>
<proteinExistence type="predicted"/>
<evidence type="ECO:0000313" key="3">
    <source>
        <dbReference type="Proteomes" id="UP000663852"/>
    </source>
</evidence>
<dbReference type="Proteomes" id="UP000663852">
    <property type="component" value="Unassembled WGS sequence"/>
</dbReference>
<evidence type="ECO:0000313" key="2">
    <source>
        <dbReference type="EMBL" id="CAF1479029.1"/>
    </source>
</evidence>